<evidence type="ECO:0000256" key="3">
    <source>
        <dbReference type="ARBA" id="ARBA00022617"/>
    </source>
</evidence>
<accession>A0A9P4V728</accession>
<dbReference type="PANTHER" id="PTHR24287">
    <property type="entry name" value="P450, PUTATIVE (EUROFUNG)-RELATED"/>
    <property type="match status" value="1"/>
</dbReference>
<dbReference type="InterPro" id="IPR036396">
    <property type="entry name" value="Cyt_P450_sf"/>
</dbReference>
<dbReference type="PROSITE" id="PS00086">
    <property type="entry name" value="CYTOCHROME_P450"/>
    <property type="match status" value="1"/>
</dbReference>
<dbReference type="InterPro" id="IPR001128">
    <property type="entry name" value="Cyt_P450"/>
</dbReference>
<comment type="similarity">
    <text evidence="2 9">Belongs to the cytochrome P450 family.</text>
</comment>
<proteinExistence type="inferred from homology"/>
<dbReference type="InterPro" id="IPR017972">
    <property type="entry name" value="Cyt_P450_CS"/>
</dbReference>
<feature type="binding site" description="axial binding residue" evidence="8">
    <location>
        <position position="473"/>
    </location>
    <ligand>
        <name>heme</name>
        <dbReference type="ChEBI" id="CHEBI:30413"/>
    </ligand>
    <ligandPart>
        <name>Fe</name>
        <dbReference type="ChEBI" id="CHEBI:18248"/>
    </ligandPart>
</feature>
<comment type="caution">
    <text evidence="10">The sequence shown here is derived from an EMBL/GenBank/DDBJ whole genome shotgun (WGS) entry which is preliminary data.</text>
</comment>
<dbReference type="Proteomes" id="UP000799444">
    <property type="component" value="Unassembled WGS sequence"/>
</dbReference>
<name>A0A9P4V728_9PLEO</name>
<dbReference type="OrthoDB" id="1470350at2759"/>
<keyword evidence="3 8" id="KW-0349">Heme</keyword>
<dbReference type="GO" id="GO:0016712">
    <property type="term" value="F:oxidoreductase activity, acting on paired donors, with incorporation or reduction of molecular oxygen, reduced flavin or flavoprotein as one donor, and incorporation of one atom of oxygen"/>
    <property type="evidence" value="ECO:0007669"/>
    <property type="project" value="InterPro"/>
</dbReference>
<evidence type="ECO:0000256" key="9">
    <source>
        <dbReference type="RuleBase" id="RU000461"/>
    </source>
</evidence>
<dbReference type="PRINTS" id="PR01239">
    <property type="entry name" value="EP450IICYP52"/>
</dbReference>
<evidence type="ECO:0000256" key="8">
    <source>
        <dbReference type="PIRSR" id="PIRSR602402-1"/>
    </source>
</evidence>
<evidence type="ECO:0000256" key="2">
    <source>
        <dbReference type="ARBA" id="ARBA00010617"/>
    </source>
</evidence>
<dbReference type="AlphaFoldDB" id="A0A9P4V728"/>
<evidence type="ECO:0000256" key="1">
    <source>
        <dbReference type="ARBA" id="ARBA00001971"/>
    </source>
</evidence>
<evidence type="ECO:0000313" key="11">
    <source>
        <dbReference type="Proteomes" id="UP000799444"/>
    </source>
</evidence>
<organism evidence="10 11">
    <name type="scientific">Polyplosphaeria fusca</name>
    <dbReference type="NCBI Taxonomy" id="682080"/>
    <lineage>
        <taxon>Eukaryota</taxon>
        <taxon>Fungi</taxon>
        <taxon>Dikarya</taxon>
        <taxon>Ascomycota</taxon>
        <taxon>Pezizomycotina</taxon>
        <taxon>Dothideomycetes</taxon>
        <taxon>Pleosporomycetidae</taxon>
        <taxon>Pleosporales</taxon>
        <taxon>Tetraplosphaeriaceae</taxon>
        <taxon>Polyplosphaeria</taxon>
    </lineage>
</organism>
<dbReference type="CDD" id="cd11063">
    <property type="entry name" value="CYP52"/>
    <property type="match status" value="1"/>
</dbReference>
<dbReference type="Pfam" id="PF00067">
    <property type="entry name" value="p450"/>
    <property type="match status" value="1"/>
</dbReference>
<gene>
    <name evidence="10" type="ORF">EJ04DRAFT_487251</name>
</gene>
<comment type="cofactor">
    <cofactor evidence="1 8">
        <name>heme</name>
        <dbReference type="ChEBI" id="CHEBI:30413"/>
    </cofactor>
</comment>
<evidence type="ECO:0000256" key="4">
    <source>
        <dbReference type="ARBA" id="ARBA00022723"/>
    </source>
</evidence>
<keyword evidence="7 9" id="KW-0503">Monooxygenase</keyword>
<reference evidence="10" key="1">
    <citation type="journal article" date="2020" name="Stud. Mycol.">
        <title>101 Dothideomycetes genomes: a test case for predicting lifestyles and emergence of pathogens.</title>
        <authorList>
            <person name="Haridas S."/>
            <person name="Albert R."/>
            <person name="Binder M."/>
            <person name="Bloem J."/>
            <person name="Labutti K."/>
            <person name="Salamov A."/>
            <person name="Andreopoulos B."/>
            <person name="Baker S."/>
            <person name="Barry K."/>
            <person name="Bills G."/>
            <person name="Bluhm B."/>
            <person name="Cannon C."/>
            <person name="Castanera R."/>
            <person name="Culley D."/>
            <person name="Daum C."/>
            <person name="Ezra D."/>
            <person name="Gonzalez J."/>
            <person name="Henrissat B."/>
            <person name="Kuo A."/>
            <person name="Liang C."/>
            <person name="Lipzen A."/>
            <person name="Lutzoni F."/>
            <person name="Magnuson J."/>
            <person name="Mondo S."/>
            <person name="Nolan M."/>
            <person name="Ohm R."/>
            <person name="Pangilinan J."/>
            <person name="Park H.-J."/>
            <person name="Ramirez L."/>
            <person name="Alfaro M."/>
            <person name="Sun H."/>
            <person name="Tritt A."/>
            <person name="Yoshinaga Y."/>
            <person name="Zwiers L.-H."/>
            <person name="Turgeon B."/>
            <person name="Goodwin S."/>
            <person name="Spatafora J."/>
            <person name="Crous P."/>
            <person name="Grigoriev I."/>
        </authorList>
    </citation>
    <scope>NUCLEOTIDE SEQUENCE</scope>
    <source>
        <strain evidence="10">CBS 125425</strain>
    </source>
</reference>
<dbReference type="InterPro" id="IPR002402">
    <property type="entry name" value="Cyt_P450_E_grp-II"/>
</dbReference>
<dbReference type="PRINTS" id="PR00464">
    <property type="entry name" value="EP450II"/>
</dbReference>
<keyword evidence="4 8" id="KW-0479">Metal-binding</keyword>
<evidence type="ECO:0000256" key="5">
    <source>
        <dbReference type="ARBA" id="ARBA00023002"/>
    </source>
</evidence>
<keyword evidence="5 9" id="KW-0560">Oxidoreductase</keyword>
<dbReference type="PANTHER" id="PTHR24287:SF1">
    <property type="entry name" value="P450, PUTATIVE (EUROFUNG)-RELATED"/>
    <property type="match status" value="1"/>
</dbReference>
<dbReference type="GO" id="GO:0020037">
    <property type="term" value="F:heme binding"/>
    <property type="evidence" value="ECO:0007669"/>
    <property type="project" value="InterPro"/>
</dbReference>
<keyword evidence="6 8" id="KW-0408">Iron</keyword>
<protein>
    <submittedName>
        <fullName evidence="10">Cytochrome P450 52A12</fullName>
    </submittedName>
</protein>
<dbReference type="Gene3D" id="1.10.630.10">
    <property type="entry name" value="Cytochrome P450"/>
    <property type="match status" value="1"/>
</dbReference>
<keyword evidence="11" id="KW-1185">Reference proteome</keyword>
<evidence type="ECO:0000256" key="6">
    <source>
        <dbReference type="ARBA" id="ARBA00023004"/>
    </source>
</evidence>
<evidence type="ECO:0000313" key="10">
    <source>
        <dbReference type="EMBL" id="KAF2738015.1"/>
    </source>
</evidence>
<dbReference type="InterPro" id="IPR047146">
    <property type="entry name" value="Cyt_P450_E_CYP52_fungi"/>
</dbReference>
<dbReference type="SUPFAM" id="SSF48264">
    <property type="entry name" value="Cytochrome P450"/>
    <property type="match status" value="1"/>
</dbReference>
<evidence type="ECO:0000256" key="7">
    <source>
        <dbReference type="ARBA" id="ARBA00023033"/>
    </source>
</evidence>
<sequence>MHSSILLGLWALCAGILYKVITTVASERRHRKKERQLGCKRPVELKSWDGFGIEIVRNILKADKECRLPQHLKERTDAAIAAAGRPVTTFSQNLLGNTEIFTIDPKNVQAVLATQFKDFGLGHVRNNNFYPLLGYGIFSSDGKLWEHSRALLRPQFAREQVSDLDLEERHVQDMMRLFDVGKDGWTNVIDIQPLFFRLTIDSATEFLFGESVDSQLSMGIPDYRSSRAPMEVDEKAFAFAFDKAQAQIAKAARFGDLYWMVHNKDFKEHCRKCHVFIDHYVNIALTKREKAATSSSGKPKYVFLDALAETTQDPVELRTHLISILLAGRDTTASLLSFLFMMFCQKPKVYKKLRSIIIEEFGTYENPREITFSKLKSCNYLQWCLNEILRIFPVVPFDGRRALVDTTLPHGGGPDGKDPIYIREGTQIGYSVYVMHRRKDLWGEDADEFRPERWDGRRSGWEYLPFNGGPRICIGQQFALTEAGYVIVRFLQRFEEMEGVTNSWDPVEKGGKGQIRQWLTLIANPADGVNIRMKEAKA</sequence>
<dbReference type="InterPro" id="IPR002974">
    <property type="entry name" value="Cyt_P450_E_CYP52_ascomycetes"/>
</dbReference>
<dbReference type="EMBL" id="ML996112">
    <property type="protein sequence ID" value="KAF2738015.1"/>
    <property type="molecule type" value="Genomic_DNA"/>
</dbReference>
<dbReference type="GO" id="GO:0005506">
    <property type="term" value="F:iron ion binding"/>
    <property type="evidence" value="ECO:0007669"/>
    <property type="project" value="InterPro"/>
</dbReference>
<dbReference type="PRINTS" id="PR00385">
    <property type="entry name" value="P450"/>
</dbReference>